<keyword evidence="1" id="KW-0653">Protein transport</keyword>
<comment type="caution">
    <text evidence="2">The sequence shown here is derived from an EMBL/GenBank/DDBJ whole genome shotgun (WGS) entry which is preliminary data.</text>
</comment>
<comment type="similarity">
    <text evidence="1">Belongs to the SEC8 family.</text>
</comment>
<organism evidence="2 3">
    <name type="scientific">Physocladia obscura</name>
    <dbReference type="NCBI Taxonomy" id="109957"/>
    <lineage>
        <taxon>Eukaryota</taxon>
        <taxon>Fungi</taxon>
        <taxon>Fungi incertae sedis</taxon>
        <taxon>Chytridiomycota</taxon>
        <taxon>Chytridiomycota incertae sedis</taxon>
        <taxon>Chytridiomycetes</taxon>
        <taxon>Chytridiales</taxon>
        <taxon>Chytriomycetaceae</taxon>
        <taxon>Physocladia</taxon>
    </lineage>
</organism>
<dbReference type="GO" id="GO:0006893">
    <property type="term" value="P:Golgi to plasma membrane transport"/>
    <property type="evidence" value="ECO:0007669"/>
    <property type="project" value="TreeGrafter"/>
</dbReference>
<name>A0AAD5SZE4_9FUNG</name>
<evidence type="ECO:0000313" key="3">
    <source>
        <dbReference type="Proteomes" id="UP001211907"/>
    </source>
</evidence>
<comment type="function">
    <text evidence="1">Component of the exocyst complex involved in the docking of exocytic vesicles with fusion sites on the plasma membrane.</text>
</comment>
<keyword evidence="1" id="KW-0268">Exocytosis</keyword>
<dbReference type="AlphaFoldDB" id="A0AAD5SZE4"/>
<dbReference type="InterPro" id="IPR039682">
    <property type="entry name" value="Sec8/EXOC4"/>
</dbReference>
<dbReference type="PANTHER" id="PTHR14146:SF0">
    <property type="entry name" value="EXOCYST COMPLEX COMPONENT 4"/>
    <property type="match status" value="1"/>
</dbReference>
<evidence type="ECO:0000256" key="1">
    <source>
        <dbReference type="RuleBase" id="RU367079"/>
    </source>
</evidence>
<protein>
    <recommendedName>
        <fullName evidence="1">Exocyst complex component Sec8</fullName>
    </recommendedName>
</protein>
<dbReference type="GO" id="GO:0015031">
    <property type="term" value="P:protein transport"/>
    <property type="evidence" value="ECO:0007669"/>
    <property type="project" value="UniProtKB-KW"/>
</dbReference>
<accession>A0AAD5SZE4</accession>
<dbReference type="GO" id="GO:0090522">
    <property type="term" value="P:vesicle tethering involved in exocytosis"/>
    <property type="evidence" value="ECO:0007669"/>
    <property type="project" value="UniProtKB-UniRule"/>
</dbReference>
<reference evidence="2" key="1">
    <citation type="submission" date="2020-05" db="EMBL/GenBank/DDBJ databases">
        <title>Phylogenomic resolution of chytrid fungi.</title>
        <authorList>
            <person name="Stajich J.E."/>
            <person name="Amses K."/>
            <person name="Simmons R."/>
            <person name="Seto K."/>
            <person name="Myers J."/>
            <person name="Bonds A."/>
            <person name="Quandt C.A."/>
            <person name="Barry K."/>
            <person name="Liu P."/>
            <person name="Grigoriev I."/>
            <person name="Longcore J.E."/>
            <person name="James T.Y."/>
        </authorList>
    </citation>
    <scope>NUCLEOTIDE SEQUENCE</scope>
    <source>
        <strain evidence="2">JEL0513</strain>
    </source>
</reference>
<proteinExistence type="inferred from homology"/>
<dbReference type="EMBL" id="JADGJH010000950">
    <property type="protein sequence ID" value="KAJ3120619.1"/>
    <property type="molecule type" value="Genomic_DNA"/>
</dbReference>
<evidence type="ECO:0000313" key="2">
    <source>
        <dbReference type="EMBL" id="KAJ3120619.1"/>
    </source>
</evidence>
<keyword evidence="3" id="KW-1185">Reference proteome</keyword>
<dbReference type="GO" id="GO:0006612">
    <property type="term" value="P:protein targeting to membrane"/>
    <property type="evidence" value="ECO:0007669"/>
    <property type="project" value="UniProtKB-UniRule"/>
</dbReference>
<dbReference type="Proteomes" id="UP001211907">
    <property type="component" value="Unassembled WGS sequence"/>
</dbReference>
<sequence length="372" mass="42679">MANFFLQSDESAISSSTGVVDKYANVVTTGHRLLISPDPYNVLIAFNPTMAFVQKIEKMISNHTGSESFVPDSNRDISAVPLVKSAVALTVLIQAMCRTLFIIPVHQNEFIRMIEMVLVKYYDKILARYRTLMAGDQLHEDYEGVGIISAGWACEDEIVQLLLKNTYFMPGVPNLEINKALAESGYLFQETYVEMSFKRERSFSRGELVFDLRKLQDLAHMHHSMDWFIAQIAHLRVTEKSVRRIPPLLKPRISESLESSASLNDQRTSTESLPPLVVENEDDVQLPLNKEMTSRFDSIINYYQELSETYLFALRVELRCHAMYYLDLAMREGSYYLENEPYEPDSYINSLNQDLIMIQETVSSALPLRKIR</sequence>
<keyword evidence="1" id="KW-0813">Transport</keyword>
<dbReference type="PANTHER" id="PTHR14146">
    <property type="entry name" value="EXOCYST COMPLEX COMPONENT 4"/>
    <property type="match status" value="1"/>
</dbReference>
<gene>
    <name evidence="2" type="ORF">HK100_012724</name>
</gene>
<dbReference type="GO" id="GO:0000145">
    <property type="term" value="C:exocyst"/>
    <property type="evidence" value="ECO:0007669"/>
    <property type="project" value="UniProtKB-UniRule"/>
</dbReference>